<evidence type="ECO:0000256" key="1">
    <source>
        <dbReference type="ARBA" id="ARBA00010876"/>
    </source>
</evidence>
<evidence type="ECO:0000313" key="5">
    <source>
        <dbReference type="EMBL" id="MBB3210210.1"/>
    </source>
</evidence>
<keyword evidence="2 5" id="KW-0413">Isomerase</keyword>
<dbReference type="InterPro" id="IPR036986">
    <property type="entry name" value="S4_RNA-bd_sf"/>
</dbReference>
<dbReference type="GO" id="GO:0160140">
    <property type="term" value="F:23S rRNA pseudouridine(1911/1915/1917) synthase activity"/>
    <property type="evidence" value="ECO:0007669"/>
    <property type="project" value="UniProtKB-EC"/>
</dbReference>
<dbReference type="AlphaFoldDB" id="A0A7W5E4X2"/>
<sequence>MKQLSETVTEETAGRTDAFVRRICETSHSQSRGLIDRGCVSVDGEPCDDPANPLEPGDSVTVRYDPTQRYREKKEKRWDDRTFSVAYEDEHLIVVDKAAGTLTVPTDRGDPNTLVERVSIYISHSRSEREACLVHRLDREVSGLLIFGKHAAVAEQLIEQFKNQKPRRVYSAIVAGTLPDDEGTFRSHLATGNNLDRYVTAPSKHSEEAITHYKVLQRMEDATHVEVVLQTGKRNQIRVQFAYAMHPILGDTRYEPERAQHPRWIRRRIALHAASLSFVHPVTGEQKTIESPLPAAMSKFLRGSKKT</sequence>
<comment type="similarity">
    <text evidence="1">Belongs to the pseudouridine synthase RluA family.</text>
</comment>
<keyword evidence="6" id="KW-1185">Reference proteome</keyword>
<evidence type="ECO:0000256" key="2">
    <source>
        <dbReference type="ARBA" id="ARBA00023235"/>
    </source>
</evidence>
<dbReference type="GO" id="GO:0000455">
    <property type="term" value="P:enzyme-directed rRNA pseudouridine synthesis"/>
    <property type="evidence" value="ECO:0007669"/>
    <property type="project" value="UniProtKB-ARBA"/>
</dbReference>
<dbReference type="InterPro" id="IPR002942">
    <property type="entry name" value="S4_RNA-bd"/>
</dbReference>
<dbReference type="EMBL" id="JACHXU010000033">
    <property type="protein sequence ID" value="MBB3210210.1"/>
    <property type="molecule type" value="Genomic_DNA"/>
</dbReference>
<gene>
    <name evidence="5" type="ORF">FHS27_006056</name>
</gene>
<dbReference type="Proteomes" id="UP000536179">
    <property type="component" value="Unassembled WGS sequence"/>
</dbReference>
<keyword evidence="3" id="KW-0694">RNA-binding</keyword>
<dbReference type="SUPFAM" id="SSF55120">
    <property type="entry name" value="Pseudouridine synthase"/>
    <property type="match status" value="1"/>
</dbReference>
<dbReference type="CDD" id="cd02869">
    <property type="entry name" value="PseudoU_synth_RluA_like"/>
    <property type="match status" value="1"/>
</dbReference>
<organism evidence="5 6">
    <name type="scientific">Aporhodopirellula rubra</name>
    <dbReference type="NCBI Taxonomy" id="980271"/>
    <lineage>
        <taxon>Bacteria</taxon>
        <taxon>Pseudomonadati</taxon>
        <taxon>Planctomycetota</taxon>
        <taxon>Planctomycetia</taxon>
        <taxon>Pirellulales</taxon>
        <taxon>Pirellulaceae</taxon>
        <taxon>Aporhodopirellula</taxon>
    </lineage>
</organism>
<dbReference type="Gene3D" id="3.30.2350.10">
    <property type="entry name" value="Pseudouridine synthase"/>
    <property type="match status" value="1"/>
</dbReference>
<dbReference type="Pfam" id="PF01479">
    <property type="entry name" value="S4"/>
    <property type="match status" value="1"/>
</dbReference>
<dbReference type="InterPro" id="IPR006224">
    <property type="entry name" value="PsdUridine_synth_RluA-like_CS"/>
</dbReference>
<evidence type="ECO:0000313" key="6">
    <source>
        <dbReference type="Proteomes" id="UP000536179"/>
    </source>
</evidence>
<dbReference type="GO" id="GO:0003723">
    <property type="term" value="F:RNA binding"/>
    <property type="evidence" value="ECO:0007669"/>
    <property type="project" value="UniProtKB-KW"/>
</dbReference>
<dbReference type="Pfam" id="PF00849">
    <property type="entry name" value="PseudoU_synth_2"/>
    <property type="match status" value="1"/>
</dbReference>
<dbReference type="InterPro" id="IPR050188">
    <property type="entry name" value="RluA_PseudoU_synthase"/>
</dbReference>
<dbReference type="InterPro" id="IPR020103">
    <property type="entry name" value="PsdUridine_synth_cat_dom_sf"/>
</dbReference>
<feature type="domain" description="RNA-binding S4" evidence="4">
    <location>
        <begin position="14"/>
        <end position="77"/>
    </location>
</feature>
<dbReference type="Gene3D" id="3.10.290.10">
    <property type="entry name" value="RNA-binding S4 domain"/>
    <property type="match status" value="1"/>
</dbReference>
<dbReference type="PROSITE" id="PS50889">
    <property type="entry name" value="S4"/>
    <property type="match status" value="1"/>
</dbReference>
<protein>
    <submittedName>
        <fullName evidence="5">23S rRNA pseudouridine1911/1915/1917 synthase</fullName>
        <ecNumber evidence="5">5.4.99.23</ecNumber>
    </submittedName>
</protein>
<dbReference type="PANTHER" id="PTHR21600">
    <property type="entry name" value="MITOCHONDRIAL RNA PSEUDOURIDINE SYNTHASE"/>
    <property type="match status" value="1"/>
</dbReference>
<dbReference type="SMART" id="SM00363">
    <property type="entry name" value="S4"/>
    <property type="match status" value="1"/>
</dbReference>
<dbReference type="RefSeq" id="WP_246421160.1">
    <property type="nucleotide sequence ID" value="NZ_JACHXU010000033.1"/>
</dbReference>
<evidence type="ECO:0000259" key="4">
    <source>
        <dbReference type="SMART" id="SM00363"/>
    </source>
</evidence>
<name>A0A7W5E4X2_9BACT</name>
<dbReference type="CDD" id="cd00165">
    <property type="entry name" value="S4"/>
    <property type="match status" value="1"/>
</dbReference>
<dbReference type="PROSITE" id="PS01129">
    <property type="entry name" value="PSI_RLU"/>
    <property type="match status" value="1"/>
</dbReference>
<dbReference type="SUPFAM" id="SSF55174">
    <property type="entry name" value="Alpha-L RNA-binding motif"/>
    <property type="match status" value="1"/>
</dbReference>
<proteinExistence type="inferred from homology"/>
<evidence type="ECO:0000256" key="3">
    <source>
        <dbReference type="PROSITE-ProRule" id="PRU00182"/>
    </source>
</evidence>
<comment type="caution">
    <text evidence="5">The sequence shown here is derived from an EMBL/GenBank/DDBJ whole genome shotgun (WGS) entry which is preliminary data.</text>
</comment>
<dbReference type="InterPro" id="IPR006145">
    <property type="entry name" value="PsdUridine_synth_RsuA/RluA"/>
</dbReference>
<dbReference type="PANTHER" id="PTHR21600:SF44">
    <property type="entry name" value="RIBOSOMAL LARGE SUBUNIT PSEUDOURIDINE SYNTHASE D"/>
    <property type="match status" value="1"/>
</dbReference>
<accession>A0A7W5E4X2</accession>
<dbReference type="EC" id="5.4.99.23" evidence="5"/>
<reference evidence="5 6" key="1">
    <citation type="submission" date="2020-08" db="EMBL/GenBank/DDBJ databases">
        <title>Genomic Encyclopedia of Type Strains, Phase III (KMG-III): the genomes of soil and plant-associated and newly described type strains.</title>
        <authorList>
            <person name="Whitman W."/>
        </authorList>
    </citation>
    <scope>NUCLEOTIDE SEQUENCE [LARGE SCALE GENOMIC DNA]</scope>
    <source>
        <strain evidence="5 6">CECT 8075</strain>
    </source>
</reference>